<protein>
    <submittedName>
        <fullName evidence="1">Uncharacterized protein</fullName>
    </submittedName>
</protein>
<gene>
    <name evidence="1" type="ORF">FOZ62_001723</name>
</gene>
<feature type="non-terminal residue" evidence="1">
    <location>
        <position position="104"/>
    </location>
</feature>
<dbReference type="Proteomes" id="UP000574390">
    <property type="component" value="Unassembled WGS sequence"/>
</dbReference>
<reference evidence="1 2" key="1">
    <citation type="submission" date="2020-04" db="EMBL/GenBank/DDBJ databases">
        <title>Perkinsus olseni comparative genomics.</title>
        <authorList>
            <person name="Bogema D.R."/>
        </authorList>
    </citation>
    <scope>NUCLEOTIDE SEQUENCE [LARGE SCALE GENOMIC DNA]</scope>
    <source>
        <strain evidence="1">ATCC PRA-205</strain>
    </source>
</reference>
<sequence length="104" mass="10872">MAPTSSSSSTASTDTPPPLIAHADVIAKLNSEEASYATSVTSSNYIDLKCMVYDLNTDASPYHTVLVCLESSKRVDESAVLARLGLASPPKSTLTMSSNCEASV</sequence>
<name>A0A7J6SZI7_PEROL</name>
<organism evidence="1 2">
    <name type="scientific">Perkinsus olseni</name>
    <name type="common">Perkinsus atlanticus</name>
    <dbReference type="NCBI Taxonomy" id="32597"/>
    <lineage>
        <taxon>Eukaryota</taxon>
        <taxon>Sar</taxon>
        <taxon>Alveolata</taxon>
        <taxon>Perkinsozoa</taxon>
        <taxon>Perkinsea</taxon>
        <taxon>Perkinsida</taxon>
        <taxon>Perkinsidae</taxon>
        <taxon>Perkinsus</taxon>
    </lineage>
</organism>
<dbReference type="AlphaFoldDB" id="A0A7J6SZI7"/>
<accession>A0A7J6SZI7</accession>
<evidence type="ECO:0000313" key="2">
    <source>
        <dbReference type="Proteomes" id="UP000574390"/>
    </source>
</evidence>
<evidence type="ECO:0000313" key="1">
    <source>
        <dbReference type="EMBL" id="KAF4738384.1"/>
    </source>
</evidence>
<dbReference type="EMBL" id="JABANM010011020">
    <property type="protein sequence ID" value="KAF4738384.1"/>
    <property type="molecule type" value="Genomic_DNA"/>
</dbReference>
<proteinExistence type="predicted"/>
<comment type="caution">
    <text evidence="1">The sequence shown here is derived from an EMBL/GenBank/DDBJ whole genome shotgun (WGS) entry which is preliminary data.</text>
</comment>